<comment type="caution">
    <text evidence="2">The sequence shown here is derived from an EMBL/GenBank/DDBJ whole genome shotgun (WGS) entry which is preliminary data.</text>
</comment>
<reference evidence="2" key="1">
    <citation type="journal article" date="2014" name="Front. Microbiol.">
        <title>High frequency of phylogenetically diverse reductive dehalogenase-homologous genes in deep subseafloor sedimentary metagenomes.</title>
        <authorList>
            <person name="Kawai M."/>
            <person name="Futagami T."/>
            <person name="Toyoda A."/>
            <person name="Takaki Y."/>
            <person name="Nishi S."/>
            <person name="Hori S."/>
            <person name="Arai W."/>
            <person name="Tsubouchi T."/>
            <person name="Morono Y."/>
            <person name="Uchiyama I."/>
            <person name="Ito T."/>
            <person name="Fujiyama A."/>
            <person name="Inagaki F."/>
            <person name="Takami H."/>
        </authorList>
    </citation>
    <scope>NUCLEOTIDE SEQUENCE</scope>
    <source>
        <strain evidence="2">Expedition CK06-06</strain>
    </source>
</reference>
<feature type="domain" description="PD-(D/E)XK endonuclease-like" evidence="1">
    <location>
        <begin position="10"/>
        <end position="242"/>
    </location>
</feature>
<accession>X1PAU8</accession>
<sequence length="248" mass="29920">MVVLPYELNLSLQEYFYYQECPMKFRIHRILNPIPFQSVFQSREYTIENYRLRGYPAHILEGIELHAFFKNFYEQYYHSIAGNKIPIGLENDTNKRLFWLKQRERYQLLQDKDLWLPYERELKLMTEKQRGKIDCIEFCLNGEGLRVIDYKPQPSETDEETILFYSNLLFEYDLENDLDIPEITEVGCYYYNLGEYTIKRITKEQLQQISEKVSTVLEEISKENFSLNKSACDKCSYPFICEIERMRS</sequence>
<evidence type="ECO:0000259" key="1">
    <source>
        <dbReference type="Pfam" id="PF12705"/>
    </source>
</evidence>
<evidence type="ECO:0000313" key="2">
    <source>
        <dbReference type="EMBL" id="GAI28034.1"/>
    </source>
</evidence>
<organism evidence="2">
    <name type="scientific">marine sediment metagenome</name>
    <dbReference type="NCBI Taxonomy" id="412755"/>
    <lineage>
        <taxon>unclassified sequences</taxon>
        <taxon>metagenomes</taxon>
        <taxon>ecological metagenomes</taxon>
    </lineage>
</organism>
<dbReference type="InterPro" id="IPR038726">
    <property type="entry name" value="PDDEXK_AddAB-type"/>
</dbReference>
<proteinExistence type="predicted"/>
<gene>
    <name evidence="2" type="ORF">S06H3_28338</name>
</gene>
<dbReference type="AlphaFoldDB" id="X1PAU8"/>
<dbReference type="Pfam" id="PF12705">
    <property type="entry name" value="PDDEXK_1"/>
    <property type="match status" value="1"/>
</dbReference>
<name>X1PAU8_9ZZZZ</name>
<dbReference type="EMBL" id="BARV01016526">
    <property type="protein sequence ID" value="GAI28034.1"/>
    <property type="molecule type" value="Genomic_DNA"/>
</dbReference>
<protein>
    <recommendedName>
        <fullName evidence="1">PD-(D/E)XK endonuclease-like domain-containing protein</fullName>
    </recommendedName>
</protein>